<feature type="transmembrane region" description="Helical" evidence="1">
    <location>
        <begin position="190"/>
        <end position="210"/>
    </location>
</feature>
<accession>A0A9J7AR99</accession>
<dbReference type="RefSeq" id="WP_257767606.1">
    <property type="nucleotide sequence ID" value="NZ_CP102480.1"/>
</dbReference>
<keyword evidence="1" id="KW-0812">Transmembrane</keyword>
<dbReference type="Proteomes" id="UP001060336">
    <property type="component" value="Chromosome"/>
</dbReference>
<feature type="transmembrane region" description="Helical" evidence="1">
    <location>
        <begin position="130"/>
        <end position="150"/>
    </location>
</feature>
<gene>
    <name evidence="3" type="ORF">NUH88_17080</name>
</gene>
<protein>
    <submittedName>
        <fullName evidence="3">DMT family transporter</fullName>
    </submittedName>
</protein>
<feature type="transmembrane region" description="Helical" evidence="1">
    <location>
        <begin position="45"/>
        <end position="67"/>
    </location>
</feature>
<keyword evidence="1" id="KW-1133">Transmembrane helix</keyword>
<evidence type="ECO:0000259" key="2">
    <source>
        <dbReference type="Pfam" id="PF00892"/>
    </source>
</evidence>
<feature type="transmembrane region" description="Helical" evidence="1">
    <location>
        <begin position="79"/>
        <end position="99"/>
    </location>
</feature>
<dbReference type="Pfam" id="PF00892">
    <property type="entry name" value="EamA"/>
    <property type="match status" value="1"/>
</dbReference>
<dbReference type="SUPFAM" id="SSF103481">
    <property type="entry name" value="Multidrug resistance efflux transporter EmrE"/>
    <property type="match status" value="2"/>
</dbReference>
<feature type="transmembrane region" description="Helical" evidence="1">
    <location>
        <begin position="267"/>
        <end position="287"/>
    </location>
</feature>
<feature type="transmembrane region" description="Helical" evidence="1">
    <location>
        <begin position="293"/>
        <end position="311"/>
    </location>
</feature>
<keyword evidence="4" id="KW-1185">Reference proteome</keyword>
<dbReference type="PANTHER" id="PTHR22911">
    <property type="entry name" value="ACYL-MALONYL CONDENSING ENZYME-RELATED"/>
    <property type="match status" value="1"/>
</dbReference>
<name>A0A9J7AR99_9PROT</name>
<dbReference type="InterPro" id="IPR037185">
    <property type="entry name" value="EmrE-like"/>
</dbReference>
<dbReference type="PANTHER" id="PTHR22911:SF103">
    <property type="entry name" value="BLR2811 PROTEIN"/>
    <property type="match status" value="1"/>
</dbReference>
<reference evidence="3" key="1">
    <citation type="submission" date="2022-08" db="EMBL/GenBank/DDBJ databases">
        <title>Nisaea acidiphila sp. nov., isolated from a marine algal debris and emended description of the genus Nisaea Urios et al. 2008.</title>
        <authorList>
            <person name="Kwon K."/>
        </authorList>
    </citation>
    <scope>NUCLEOTIDE SEQUENCE</scope>
    <source>
        <strain evidence="3">MEBiC11861</strain>
    </source>
</reference>
<dbReference type="KEGG" id="naci:NUH88_17080"/>
<evidence type="ECO:0000256" key="1">
    <source>
        <dbReference type="SAM" id="Phobius"/>
    </source>
</evidence>
<feature type="transmembrane region" description="Helical" evidence="1">
    <location>
        <begin position="12"/>
        <end position="33"/>
    </location>
</feature>
<evidence type="ECO:0000313" key="4">
    <source>
        <dbReference type="Proteomes" id="UP001060336"/>
    </source>
</evidence>
<feature type="transmembrane region" description="Helical" evidence="1">
    <location>
        <begin position="239"/>
        <end position="260"/>
    </location>
</feature>
<feature type="domain" description="EamA" evidence="2">
    <location>
        <begin position="14"/>
        <end position="145"/>
    </location>
</feature>
<feature type="transmembrane region" description="Helical" evidence="1">
    <location>
        <begin position="156"/>
        <end position="178"/>
    </location>
</feature>
<sequence>MTDSAASPIDRPSFGIALILVGMLAISINDMLIKQLSGGYPLHQMVFTRSAIGIAFGLVIVQFEGGWQILKTRRPGLHAFRGLLVVIANMSYFAALAVLPLADATALFFAAPLFITLMSIPVLKEKVGPFRLGAVLVGFIGVVIMQRPWASPEDLGVSRLVLVLPVVSAITYAGMQIMTRKLGMSSKPSALAVYIQTMFLLVAGLFWIFAGDGRFAEGTDNESLIFLLRAWVWPEGVDLWLFIGLGFNSAAVAYCLSAAYRSADAAIIAPFEYTGLLLAVFWGWAIWGEIPGLEVKIGIVLIMGSGLFVFLRERQRNRPLASDPPRGTGATRR</sequence>
<keyword evidence="1" id="KW-0472">Membrane</keyword>
<dbReference type="AlphaFoldDB" id="A0A9J7AR99"/>
<feature type="transmembrane region" description="Helical" evidence="1">
    <location>
        <begin position="105"/>
        <end position="123"/>
    </location>
</feature>
<organism evidence="3 4">
    <name type="scientific">Nisaea acidiphila</name>
    <dbReference type="NCBI Taxonomy" id="1862145"/>
    <lineage>
        <taxon>Bacteria</taxon>
        <taxon>Pseudomonadati</taxon>
        <taxon>Pseudomonadota</taxon>
        <taxon>Alphaproteobacteria</taxon>
        <taxon>Rhodospirillales</taxon>
        <taxon>Thalassobaculaceae</taxon>
        <taxon>Nisaea</taxon>
    </lineage>
</organism>
<dbReference type="EMBL" id="CP102480">
    <property type="protein sequence ID" value="UUX49105.1"/>
    <property type="molecule type" value="Genomic_DNA"/>
</dbReference>
<dbReference type="InterPro" id="IPR000620">
    <property type="entry name" value="EamA_dom"/>
</dbReference>
<evidence type="ECO:0000313" key="3">
    <source>
        <dbReference type="EMBL" id="UUX49105.1"/>
    </source>
</evidence>
<dbReference type="GO" id="GO:0016020">
    <property type="term" value="C:membrane"/>
    <property type="evidence" value="ECO:0007669"/>
    <property type="project" value="InterPro"/>
</dbReference>
<proteinExistence type="predicted"/>